<dbReference type="Pfam" id="PF15851">
    <property type="entry name" value="DUF4723"/>
    <property type="match status" value="1"/>
</dbReference>
<dbReference type="GeneID" id="132540851"/>
<feature type="chain" id="PRO_5047198423" evidence="1">
    <location>
        <begin position="22"/>
        <end position="99"/>
    </location>
</feature>
<dbReference type="Proteomes" id="UP001652624">
    <property type="component" value="Chromosome 10"/>
</dbReference>
<proteinExistence type="predicted"/>
<keyword evidence="1" id="KW-0732">Signal</keyword>
<name>A0ABM3Y2H4_ERIEU</name>
<feature type="signal peptide" evidence="1">
    <location>
        <begin position="1"/>
        <end position="21"/>
    </location>
</feature>
<reference evidence="3" key="1">
    <citation type="submission" date="2025-08" db="UniProtKB">
        <authorList>
            <consortium name="RefSeq"/>
        </authorList>
    </citation>
    <scope>IDENTIFICATION</scope>
</reference>
<evidence type="ECO:0000313" key="3">
    <source>
        <dbReference type="RefSeq" id="XP_060055274.1"/>
    </source>
</evidence>
<dbReference type="InterPro" id="IPR031710">
    <property type="entry name" value="DUF4723"/>
</dbReference>
<gene>
    <name evidence="3" type="primary">C10H9orf57</name>
</gene>
<protein>
    <submittedName>
        <fullName evidence="3">Uncharacterized protein C9orf57 homolog</fullName>
    </submittedName>
</protein>
<organism evidence="2 3">
    <name type="scientific">Erinaceus europaeus</name>
    <name type="common">Western European hedgehog</name>
    <dbReference type="NCBI Taxonomy" id="9365"/>
    <lineage>
        <taxon>Eukaryota</taxon>
        <taxon>Metazoa</taxon>
        <taxon>Chordata</taxon>
        <taxon>Craniata</taxon>
        <taxon>Vertebrata</taxon>
        <taxon>Euteleostomi</taxon>
        <taxon>Mammalia</taxon>
        <taxon>Eutheria</taxon>
        <taxon>Laurasiatheria</taxon>
        <taxon>Eulipotyphla</taxon>
        <taxon>Erinaceidae</taxon>
        <taxon>Erinaceinae</taxon>
        <taxon>Erinaceus</taxon>
    </lineage>
</organism>
<evidence type="ECO:0000313" key="2">
    <source>
        <dbReference type="Proteomes" id="UP001652624"/>
    </source>
</evidence>
<sequence>MRRIVFSGIFVLFCLLDDVGGLICRACNLSLPFHGCLLDYGICKTKPGQYCKNEIHSKAGIQWYSVKGCTETHHDCFKKSISHRESFFSHCCFGNLCNF</sequence>
<evidence type="ECO:0000256" key="1">
    <source>
        <dbReference type="SAM" id="SignalP"/>
    </source>
</evidence>
<dbReference type="RefSeq" id="XP_060055274.1">
    <property type="nucleotide sequence ID" value="XM_060199291.1"/>
</dbReference>
<keyword evidence="2" id="KW-1185">Reference proteome</keyword>
<accession>A0ABM3Y2H4</accession>